<dbReference type="SUPFAM" id="SSF53732">
    <property type="entry name" value="Aconitase iron-sulfur domain"/>
    <property type="match status" value="1"/>
</dbReference>
<dbReference type="PANTHER" id="PTHR43822:SF2">
    <property type="entry name" value="HOMOACONITASE, MITOCHONDRIAL"/>
    <property type="match status" value="1"/>
</dbReference>
<gene>
    <name evidence="2" type="ORF">DRJ21_02260</name>
</gene>
<dbReference type="Proteomes" id="UP000281962">
    <property type="component" value="Unassembled WGS sequence"/>
</dbReference>
<evidence type="ECO:0000313" key="3">
    <source>
        <dbReference type="Proteomes" id="UP000281962"/>
    </source>
</evidence>
<dbReference type="InterPro" id="IPR036008">
    <property type="entry name" value="Aconitase_4Fe-4S_dom"/>
</dbReference>
<dbReference type="Gene3D" id="3.30.499.10">
    <property type="entry name" value="Aconitase, domain 3"/>
    <property type="match status" value="1"/>
</dbReference>
<evidence type="ECO:0008006" key="4">
    <source>
        <dbReference type="Google" id="ProtNLM"/>
    </source>
</evidence>
<dbReference type="PANTHER" id="PTHR43822">
    <property type="entry name" value="HOMOACONITASE, MITOCHONDRIAL-RELATED"/>
    <property type="match status" value="1"/>
</dbReference>
<reference evidence="2 3" key="1">
    <citation type="submission" date="2018-06" db="EMBL/GenBank/DDBJ databases">
        <title>Extensive metabolic versatility and redundancy in microbially diverse, dynamic hydrothermal sediments.</title>
        <authorList>
            <person name="Dombrowski N."/>
            <person name="Teske A."/>
            <person name="Baker B.J."/>
        </authorList>
    </citation>
    <scope>NUCLEOTIDE SEQUENCE [LARGE SCALE GENOMIC DNA]</scope>
    <source>
        <strain evidence="2">B30_G17</strain>
    </source>
</reference>
<protein>
    <recommendedName>
        <fullName evidence="4">3-isopropylmalate dehydratase large subunit</fullName>
    </recommendedName>
</protein>
<evidence type="ECO:0000313" key="2">
    <source>
        <dbReference type="EMBL" id="RLE49621.1"/>
    </source>
</evidence>
<dbReference type="AlphaFoldDB" id="A0A497ERT8"/>
<accession>A0A497ERT8</accession>
<proteinExistence type="predicted"/>
<dbReference type="InterPro" id="IPR050067">
    <property type="entry name" value="IPM_dehydratase_rel_enz"/>
</dbReference>
<dbReference type="EMBL" id="QMQY01000093">
    <property type="protein sequence ID" value="RLE49621.1"/>
    <property type="molecule type" value="Genomic_DNA"/>
</dbReference>
<keyword evidence="1" id="KW-0408">Iron</keyword>
<evidence type="ECO:0000256" key="1">
    <source>
        <dbReference type="ARBA" id="ARBA00023004"/>
    </source>
</evidence>
<comment type="caution">
    <text evidence="2">The sequence shown here is derived from an EMBL/GenBank/DDBJ whole genome shotgun (WGS) entry which is preliminary data.</text>
</comment>
<dbReference type="InterPro" id="IPR015931">
    <property type="entry name" value="Acnase/IPM_dHydase_lsu_aba_1/3"/>
</dbReference>
<organism evidence="2 3">
    <name type="scientific">Thermoproteota archaeon</name>
    <dbReference type="NCBI Taxonomy" id="2056631"/>
    <lineage>
        <taxon>Archaea</taxon>
        <taxon>Thermoproteota</taxon>
    </lineage>
</organism>
<sequence>MRGTIAEKILARASGRKEVSAGEYVTAKIDLAMTHDWTFYVANILERLNIDRVWDPNRIVVVLDHYVPVNEQVAKMHKTIRNFVKKYGIKY</sequence>
<name>A0A497ERT8_9CREN</name>